<sequence length="129" mass="14776">MKLLLSSSYQLRVITFLRRPLEVNSGSLSDAKVSGRSQSIRLRVLKPLHLGHFVIQRMKTPVKSRGDGTSAKVLQRLIYRTTSNDSVEDRKSTDEALVGRELRNARAQMCQNYLTEDFSKYTLYAQIRD</sequence>
<accession>G7YW61</accession>
<evidence type="ECO:0000313" key="2">
    <source>
        <dbReference type="Proteomes" id="UP000008909"/>
    </source>
</evidence>
<gene>
    <name evidence="1" type="ORF">CLF_112308</name>
</gene>
<dbReference type="EMBL" id="DF144584">
    <property type="protein sequence ID" value="GAA57191.1"/>
    <property type="molecule type" value="Genomic_DNA"/>
</dbReference>
<dbReference type="AlphaFoldDB" id="G7YW61"/>
<protein>
    <submittedName>
        <fullName evidence="1">Uncharacterized protein</fullName>
    </submittedName>
</protein>
<keyword evidence="2" id="KW-1185">Reference proteome</keyword>
<proteinExistence type="predicted"/>
<dbReference type="Proteomes" id="UP000008909">
    <property type="component" value="Unassembled WGS sequence"/>
</dbReference>
<evidence type="ECO:0000313" key="1">
    <source>
        <dbReference type="EMBL" id="GAA57191.1"/>
    </source>
</evidence>
<reference evidence="1" key="1">
    <citation type="journal article" date="2011" name="Genome Biol.">
        <title>The draft genome of the carcinogenic human liver fluke Clonorchis sinensis.</title>
        <authorList>
            <person name="Wang X."/>
            <person name="Chen W."/>
            <person name="Huang Y."/>
            <person name="Sun J."/>
            <person name="Men J."/>
            <person name="Liu H."/>
            <person name="Luo F."/>
            <person name="Guo L."/>
            <person name="Lv X."/>
            <person name="Deng C."/>
            <person name="Zhou C."/>
            <person name="Fan Y."/>
            <person name="Li X."/>
            <person name="Huang L."/>
            <person name="Hu Y."/>
            <person name="Liang C."/>
            <person name="Hu X."/>
            <person name="Xu J."/>
            <person name="Yu X."/>
        </authorList>
    </citation>
    <scope>NUCLEOTIDE SEQUENCE [LARGE SCALE GENOMIC DNA]</scope>
    <source>
        <strain evidence="1">Henan</strain>
    </source>
</reference>
<organism evidence="1 2">
    <name type="scientific">Clonorchis sinensis</name>
    <name type="common">Chinese liver fluke</name>
    <dbReference type="NCBI Taxonomy" id="79923"/>
    <lineage>
        <taxon>Eukaryota</taxon>
        <taxon>Metazoa</taxon>
        <taxon>Spiralia</taxon>
        <taxon>Lophotrochozoa</taxon>
        <taxon>Platyhelminthes</taxon>
        <taxon>Trematoda</taxon>
        <taxon>Digenea</taxon>
        <taxon>Opisthorchiida</taxon>
        <taxon>Opisthorchiata</taxon>
        <taxon>Opisthorchiidae</taxon>
        <taxon>Clonorchis</taxon>
    </lineage>
</organism>
<reference key="2">
    <citation type="submission" date="2011-10" db="EMBL/GenBank/DDBJ databases">
        <title>The genome and transcriptome sequence of Clonorchis sinensis provide insights into the carcinogenic liver fluke.</title>
        <authorList>
            <person name="Wang X."/>
            <person name="Huang Y."/>
            <person name="Chen W."/>
            <person name="Liu H."/>
            <person name="Guo L."/>
            <person name="Chen Y."/>
            <person name="Luo F."/>
            <person name="Zhou W."/>
            <person name="Sun J."/>
            <person name="Mao Q."/>
            <person name="Liang P."/>
            <person name="Zhou C."/>
            <person name="Tian Y."/>
            <person name="Men J."/>
            <person name="Lv X."/>
            <person name="Huang L."/>
            <person name="Zhou J."/>
            <person name="Hu Y."/>
            <person name="Li R."/>
            <person name="Zhang F."/>
            <person name="Lei H."/>
            <person name="Li X."/>
            <person name="Hu X."/>
            <person name="Liang C."/>
            <person name="Xu J."/>
            <person name="Wu Z."/>
            <person name="Yu X."/>
        </authorList>
    </citation>
    <scope>NUCLEOTIDE SEQUENCE</scope>
    <source>
        <strain>Henan</strain>
    </source>
</reference>
<name>G7YW61_CLOSI</name>